<evidence type="ECO:0000256" key="1">
    <source>
        <dbReference type="ARBA" id="ARBA00004651"/>
    </source>
</evidence>
<dbReference type="PANTHER" id="PTHR40074">
    <property type="entry name" value="O-ACETYLTRANSFERASE WECH"/>
    <property type="match status" value="1"/>
</dbReference>
<accession>A0A2V2N8Z0</accession>
<dbReference type="PANTHER" id="PTHR40074:SF2">
    <property type="entry name" value="O-ACETYLTRANSFERASE WECH"/>
    <property type="match status" value="1"/>
</dbReference>
<dbReference type="GO" id="GO:0009246">
    <property type="term" value="P:enterobacterial common antigen biosynthetic process"/>
    <property type="evidence" value="ECO:0007669"/>
    <property type="project" value="TreeGrafter"/>
</dbReference>
<feature type="transmembrane region" description="Helical" evidence="6">
    <location>
        <begin position="253"/>
        <end position="277"/>
    </location>
</feature>
<dbReference type="Pfam" id="PF01757">
    <property type="entry name" value="Acyl_transf_3"/>
    <property type="match status" value="1"/>
</dbReference>
<feature type="transmembrane region" description="Helical" evidence="6">
    <location>
        <begin position="42"/>
        <end position="65"/>
    </location>
</feature>
<feature type="transmembrane region" description="Helical" evidence="6">
    <location>
        <begin position="171"/>
        <end position="189"/>
    </location>
</feature>
<feature type="domain" description="Acyltransferase 3" evidence="7">
    <location>
        <begin position="6"/>
        <end position="345"/>
    </location>
</feature>
<dbReference type="GeneID" id="97548531"/>
<evidence type="ECO:0000313" key="8">
    <source>
        <dbReference type="EMBL" id="PWR72767.1"/>
    </source>
</evidence>
<feature type="transmembrane region" description="Helical" evidence="6">
    <location>
        <begin position="12"/>
        <end position="30"/>
    </location>
</feature>
<reference evidence="8 9" key="1">
    <citation type="submission" date="2018-05" db="EMBL/GenBank/DDBJ databases">
        <title>Draft genome of Methanospirillum lacunae Ki8-1.</title>
        <authorList>
            <person name="Dueholm M.S."/>
            <person name="Nielsen P.H."/>
            <person name="Bakmann L.F."/>
            <person name="Otzen D.E."/>
        </authorList>
    </citation>
    <scope>NUCLEOTIDE SEQUENCE [LARGE SCALE GENOMIC DNA]</scope>
    <source>
        <strain evidence="8 9">Ki8-1</strain>
    </source>
</reference>
<sequence>MNNRIISIDFLRTLAICFIVITHCGGGYIINNGGIKLFSPYFASFGLGLFIFISGYILFTTTNLIKTKAQIIKFYKKRIIRIFPLYWIFGISLFFFVYATLMPIFAPTRIDYNISNLFNFYNLIINALGLQIILSPALAKPIFTLYFVGLILFFYLLYPLIIYFSKKLPSFIIVTISIFVSCLMIRILFHLIDDYFFNYFFIFVCGIATNFINLFENQKWRKYLLIIPTIFGFGLILNVRMDQILPLFQGQYLSISIVSTISLNIIVISFCLISLWFAESFIGEISPNLNKLFLFISTSSFVVYLIHRPFFTIWYGIFYFLGFNPLFQDIIMIIFIIPITFVIGYYIQKIEENWRNKYA</sequence>
<comment type="subcellular location">
    <subcellularLocation>
        <location evidence="1">Cell membrane</location>
        <topology evidence="1">Multi-pass membrane protein</topology>
    </subcellularLocation>
</comment>
<keyword evidence="2" id="KW-1003">Cell membrane</keyword>
<dbReference type="EMBL" id="QGMY01000006">
    <property type="protein sequence ID" value="PWR72767.1"/>
    <property type="molecule type" value="Genomic_DNA"/>
</dbReference>
<evidence type="ECO:0000256" key="2">
    <source>
        <dbReference type="ARBA" id="ARBA00022475"/>
    </source>
</evidence>
<gene>
    <name evidence="8" type="ORF">DK846_07395</name>
</gene>
<feature type="transmembrane region" description="Helical" evidence="6">
    <location>
        <begin position="326"/>
        <end position="347"/>
    </location>
</feature>
<proteinExistence type="predicted"/>
<dbReference type="AlphaFoldDB" id="A0A2V2N8Z0"/>
<keyword evidence="3 6" id="KW-0812">Transmembrane</keyword>
<dbReference type="Proteomes" id="UP000245657">
    <property type="component" value="Unassembled WGS sequence"/>
</dbReference>
<dbReference type="OrthoDB" id="112184at2157"/>
<organism evidence="8 9">
    <name type="scientific">Methanospirillum lacunae</name>
    <dbReference type="NCBI Taxonomy" id="668570"/>
    <lineage>
        <taxon>Archaea</taxon>
        <taxon>Methanobacteriati</taxon>
        <taxon>Methanobacteriota</taxon>
        <taxon>Stenosarchaea group</taxon>
        <taxon>Methanomicrobia</taxon>
        <taxon>Methanomicrobiales</taxon>
        <taxon>Methanospirillaceae</taxon>
        <taxon>Methanospirillum</taxon>
    </lineage>
</organism>
<dbReference type="InterPro" id="IPR002656">
    <property type="entry name" value="Acyl_transf_3_dom"/>
</dbReference>
<comment type="caution">
    <text evidence="8">The sequence shown here is derived from an EMBL/GenBank/DDBJ whole genome shotgun (WGS) entry which is preliminary data.</text>
</comment>
<feature type="transmembrane region" description="Helical" evidence="6">
    <location>
        <begin position="143"/>
        <end position="164"/>
    </location>
</feature>
<evidence type="ECO:0000256" key="5">
    <source>
        <dbReference type="ARBA" id="ARBA00023136"/>
    </source>
</evidence>
<evidence type="ECO:0000259" key="7">
    <source>
        <dbReference type="Pfam" id="PF01757"/>
    </source>
</evidence>
<name>A0A2V2N8Z0_9EURY</name>
<protein>
    <recommendedName>
        <fullName evidence="7">Acyltransferase 3 domain-containing protein</fullName>
    </recommendedName>
</protein>
<dbReference type="GO" id="GO:0005886">
    <property type="term" value="C:plasma membrane"/>
    <property type="evidence" value="ECO:0007669"/>
    <property type="project" value="UniProtKB-SubCell"/>
</dbReference>
<keyword evidence="4 6" id="KW-1133">Transmembrane helix</keyword>
<keyword evidence="5 6" id="KW-0472">Membrane</keyword>
<keyword evidence="9" id="KW-1185">Reference proteome</keyword>
<feature type="transmembrane region" description="Helical" evidence="6">
    <location>
        <begin position="195"/>
        <end position="215"/>
    </location>
</feature>
<evidence type="ECO:0000256" key="4">
    <source>
        <dbReference type="ARBA" id="ARBA00022989"/>
    </source>
</evidence>
<dbReference type="RefSeq" id="WP_109968278.1">
    <property type="nucleotide sequence ID" value="NZ_CP176093.1"/>
</dbReference>
<feature type="transmembrane region" description="Helical" evidence="6">
    <location>
        <begin position="222"/>
        <end position="241"/>
    </location>
</feature>
<dbReference type="GO" id="GO:0016413">
    <property type="term" value="F:O-acetyltransferase activity"/>
    <property type="evidence" value="ECO:0007669"/>
    <property type="project" value="TreeGrafter"/>
</dbReference>
<feature type="transmembrane region" description="Helical" evidence="6">
    <location>
        <begin position="289"/>
        <end position="306"/>
    </location>
</feature>
<evidence type="ECO:0000256" key="3">
    <source>
        <dbReference type="ARBA" id="ARBA00022692"/>
    </source>
</evidence>
<feature type="transmembrane region" description="Helical" evidence="6">
    <location>
        <begin position="85"/>
        <end position="106"/>
    </location>
</feature>
<evidence type="ECO:0000313" key="9">
    <source>
        <dbReference type="Proteomes" id="UP000245657"/>
    </source>
</evidence>
<evidence type="ECO:0000256" key="6">
    <source>
        <dbReference type="SAM" id="Phobius"/>
    </source>
</evidence>